<feature type="compositionally biased region" description="Acidic residues" evidence="1">
    <location>
        <begin position="153"/>
        <end position="185"/>
    </location>
</feature>
<dbReference type="STRING" id="767519.SAMN05216559_1418"/>
<gene>
    <name evidence="2" type="ORF">SAMN05216559_1418</name>
</gene>
<sequence>MVDRPSRRAVLGAVGAGVAGAVSGCTLNNPEVEGGHLYVENLRSETFELSLTVTAGTDREGDQVVSGWYRVPEETALQFQEVIEPGTSYTITVHRQTVPPEDRVTVTVPTCGGDQGTRDVSVRTREDGMGIIPWGCDEDYTQQELEYVSPGEYEIEPPGETETGAEAEAEAGAEAEAEAETSTES</sequence>
<dbReference type="OrthoDB" id="378803at2157"/>
<keyword evidence="3" id="KW-1185">Reference proteome</keyword>
<accession>A0A1I6KRY8</accession>
<evidence type="ECO:0000313" key="2">
    <source>
        <dbReference type="EMBL" id="SFR93976.1"/>
    </source>
</evidence>
<dbReference type="PROSITE" id="PS51318">
    <property type="entry name" value="TAT"/>
    <property type="match status" value="1"/>
</dbReference>
<name>A0A1I6KRY8_9EURY</name>
<dbReference type="InterPro" id="IPR006311">
    <property type="entry name" value="TAT_signal"/>
</dbReference>
<proteinExistence type="predicted"/>
<organism evidence="2 3">
    <name type="scientific">Halomicrobium zhouii</name>
    <dbReference type="NCBI Taxonomy" id="767519"/>
    <lineage>
        <taxon>Archaea</taxon>
        <taxon>Methanobacteriati</taxon>
        <taxon>Methanobacteriota</taxon>
        <taxon>Stenosarchaea group</taxon>
        <taxon>Halobacteria</taxon>
        <taxon>Halobacteriales</taxon>
        <taxon>Haloarculaceae</taxon>
        <taxon>Halomicrobium</taxon>
    </lineage>
</organism>
<dbReference type="EMBL" id="FOZK01000001">
    <property type="protein sequence ID" value="SFR93976.1"/>
    <property type="molecule type" value="Genomic_DNA"/>
</dbReference>
<feature type="region of interest" description="Disordered" evidence="1">
    <location>
        <begin position="152"/>
        <end position="185"/>
    </location>
</feature>
<dbReference type="AlphaFoldDB" id="A0A1I6KRY8"/>
<dbReference type="RefSeq" id="WP_089815202.1">
    <property type="nucleotide sequence ID" value="NZ_FOZK01000001.1"/>
</dbReference>
<protein>
    <submittedName>
        <fullName evidence="2">Uncharacterized protein</fullName>
    </submittedName>
</protein>
<dbReference type="Proteomes" id="UP000199062">
    <property type="component" value="Unassembled WGS sequence"/>
</dbReference>
<dbReference type="PROSITE" id="PS51257">
    <property type="entry name" value="PROKAR_LIPOPROTEIN"/>
    <property type="match status" value="1"/>
</dbReference>
<reference evidence="2 3" key="1">
    <citation type="submission" date="2016-10" db="EMBL/GenBank/DDBJ databases">
        <authorList>
            <person name="de Groot N.N."/>
        </authorList>
    </citation>
    <scope>NUCLEOTIDE SEQUENCE [LARGE SCALE GENOMIC DNA]</scope>
    <source>
        <strain evidence="2 3">CGMCC 1.10457</strain>
    </source>
</reference>
<evidence type="ECO:0000256" key="1">
    <source>
        <dbReference type="SAM" id="MobiDB-lite"/>
    </source>
</evidence>
<evidence type="ECO:0000313" key="3">
    <source>
        <dbReference type="Proteomes" id="UP000199062"/>
    </source>
</evidence>